<evidence type="ECO:0000313" key="2">
    <source>
        <dbReference type="Proteomes" id="UP000179129"/>
    </source>
</evidence>
<dbReference type="AlphaFoldDB" id="A0A1F5YWZ1"/>
<reference evidence="1 2" key="1">
    <citation type="journal article" date="2016" name="Nat. Commun.">
        <title>Thousands of microbial genomes shed light on interconnected biogeochemical processes in an aquifer system.</title>
        <authorList>
            <person name="Anantharaman K."/>
            <person name="Brown C.T."/>
            <person name="Hug L.A."/>
            <person name="Sharon I."/>
            <person name="Castelle C.J."/>
            <person name="Probst A.J."/>
            <person name="Thomas B.C."/>
            <person name="Singh A."/>
            <person name="Wilkins M.J."/>
            <person name="Karaoz U."/>
            <person name="Brodie E.L."/>
            <person name="Williams K.H."/>
            <person name="Hubbard S.S."/>
            <person name="Banfield J.F."/>
        </authorList>
    </citation>
    <scope>NUCLEOTIDE SEQUENCE [LARGE SCALE GENOMIC DNA]</scope>
</reference>
<name>A0A1F5YWZ1_9BACT</name>
<dbReference type="STRING" id="1817867.A3F83_08250"/>
<accession>A0A1F5YWZ1</accession>
<dbReference type="Gene3D" id="3.40.50.1820">
    <property type="entry name" value="alpha/beta hydrolase"/>
    <property type="match status" value="1"/>
</dbReference>
<protein>
    <recommendedName>
        <fullName evidence="3">Peptidase S9 prolyl oligopeptidase catalytic domain-containing protein</fullName>
    </recommendedName>
</protein>
<sequence>MKAIRKLEPPGRPTGELVLFFQERIWEVITRKLSLSAVLLPLILFTLSCKARPVPAVSGLKAEFRQGQVFLTWREPPGEHGGTFNVYLGDSRIRRRNLEKTVRLAERIEAHSARDWWQDSLTYFSRAVTSPAGFLIREGGEPLDPAGGLFVHTVREGEPAQAWYAVTMTVGGVENRDIMRGMNTLEEPLSQKPMPIQPIWLGDPADKPEPGAAAGLPAMFSLHGRGGSEPVTWLVFGDREMGWREGLPFKFQTVMKEKYLRIAPTDRTWVGRTLSESWDARDHFSPAIDTFWYGYNDHIYDRQLMDTGTPVNYTERKNRWILAWAQSYFRPDSQRVVLEGGSMGGCGGLSWGLRHPELFSAVMAAVPLVGYFGADWGGSEKRLTAVCGPLDRNDSEGVILRERMDSRSVLQEAEEKGLDLPFLVISNARRDGSIPWRPNPRYYRALNESRQGFMAAWDNLTHADCMDNADPWFKKWMDPQTLFYFSLGESFPAFSNYSLDSDPGEGDSSQGDLIGYRNFGLEWKDLTDEPSEYALTVFLAAGKPKLPAIVDITPRRVQRFALKPDEEIVLIEQSLEGKELLRKKARADHTGHVTFYKFMLLSKQGNRLVIRKTG</sequence>
<organism evidence="1 2">
    <name type="scientific">Candidatus Glassbacteria bacterium RIFCSPLOWO2_12_FULL_58_11</name>
    <dbReference type="NCBI Taxonomy" id="1817867"/>
    <lineage>
        <taxon>Bacteria</taxon>
        <taxon>Candidatus Glassiibacteriota</taxon>
    </lineage>
</organism>
<proteinExistence type="predicted"/>
<evidence type="ECO:0008006" key="3">
    <source>
        <dbReference type="Google" id="ProtNLM"/>
    </source>
</evidence>
<dbReference type="SUPFAM" id="SSF53474">
    <property type="entry name" value="alpha/beta-Hydrolases"/>
    <property type="match status" value="1"/>
</dbReference>
<gene>
    <name evidence="1" type="ORF">A3F83_08250</name>
</gene>
<dbReference type="InterPro" id="IPR029058">
    <property type="entry name" value="AB_hydrolase_fold"/>
</dbReference>
<dbReference type="InterPro" id="IPR000801">
    <property type="entry name" value="Esterase-like"/>
</dbReference>
<dbReference type="EMBL" id="MFIX01000111">
    <property type="protein sequence ID" value="OGG04603.1"/>
    <property type="molecule type" value="Genomic_DNA"/>
</dbReference>
<dbReference type="Pfam" id="PF00756">
    <property type="entry name" value="Esterase"/>
    <property type="match status" value="1"/>
</dbReference>
<dbReference type="Proteomes" id="UP000179129">
    <property type="component" value="Unassembled WGS sequence"/>
</dbReference>
<comment type="caution">
    <text evidence="1">The sequence shown here is derived from an EMBL/GenBank/DDBJ whole genome shotgun (WGS) entry which is preliminary data.</text>
</comment>
<evidence type="ECO:0000313" key="1">
    <source>
        <dbReference type="EMBL" id="OGG04603.1"/>
    </source>
</evidence>